<comment type="domain">
    <text evidence="9">Consists of three domains, a large central CORE domain and two small peripheral domains, NMPbind and LID, which undergo movements during catalysis. The LID domain closes over the site of phosphoryl transfer upon ATP binding. Assembling and dissambling the active center during each catalytic cycle provides an effective means to prevent ATP hydrolysis.</text>
</comment>
<comment type="catalytic activity">
    <reaction evidence="8 9">
        <text>UMP + ATP = UDP + ADP</text>
        <dbReference type="Rhea" id="RHEA:24400"/>
        <dbReference type="ChEBI" id="CHEBI:30616"/>
        <dbReference type="ChEBI" id="CHEBI:57865"/>
        <dbReference type="ChEBI" id="CHEBI:58223"/>
        <dbReference type="ChEBI" id="CHEBI:456216"/>
        <dbReference type="EC" id="2.7.4.14"/>
    </reaction>
</comment>
<dbReference type="InterPro" id="IPR000850">
    <property type="entry name" value="Adenylat/UMP-CMP_kin"/>
</dbReference>
<evidence type="ECO:0000256" key="9">
    <source>
        <dbReference type="HAMAP-Rule" id="MF_03172"/>
    </source>
</evidence>
<evidence type="ECO:0000256" key="8">
    <source>
        <dbReference type="ARBA" id="ARBA00048116"/>
    </source>
</evidence>
<protein>
    <recommendedName>
        <fullName evidence="9">UMP-CMP kinase</fullName>
        <ecNumber evidence="9">2.7.4.14</ecNumber>
    </recommendedName>
    <alternativeName>
        <fullName evidence="9">Deoxycytidylate kinase</fullName>
        <shortName evidence="9">CK</shortName>
        <shortName evidence="9">dCMP kinase</shortName>
    </alternativeName>
    <alternativeName>
        <fullName evidence="9">Uridine monophosphate/cytidine monophosphate kinase</fullName>
        <shortName evidence="9">UMP/CMP kinase</shortName>
        <shortName evidence="9">UMP/CMPK</shortName>
    </alternativeName>
</protein>
<evidence type="ECO:0000256" key="4">
    <source>
        <dbReference type="ARBA" id="ARBA00022777"/>
    </source>
</evidence>
<evidence type="ECO:0000256" key="10">
    <source>
        <dbReference type="SAM" id="MobiDB-lite"/>
    </source>
</evidence>
<dbReference type="Proteomes" id="UP000192578">
    <property type="component" value="Unassembled WGS sequence"/>
</dbReference>
<comment type="similarity">
    <text evidence="9">Belongs to the adenylate kinase family. UMP-CMP kinase subfamily.</text>
</comment>
<dbReference type="GO" id="GO:0036431">
    <property type="term" value="F:dCMP kinase activity"/>
    <property type="evidence" value="ECO:0007669"/>
    <property type="project" value="RHEA"/>
</dbReference>
<feature type="region of interest" description="Disordered" evidence="10">
    <location>
        <begin position="1"/>
        <end position="23"/>
    </location>
</feature>
<evidence type="ECO:0000256" key="7">
    <source>
        <dbReference type="ARBA" id="ARBA00023242"/>
    </source>
</evidence>
<comment type="cofactor">
    <cofactor evidence="9">
        <name>Mg(2+)</name>
        <dbReference type="ChEBI" id="CHEBI:18420"/>
    </cofactor>
    <text evidence="9">Binds 1 Mg(2+) ion per monomer.</text>
</comment>
<gene>
    <name evidence="11" type="ORF">BV898_10129</name>
</gene>
<reference evidence="12" key="1">
    <citation type="submission" date="2017-01" db="EMBL/GenBank/DDBJ databases">
        <title>Comparative genomics of anhydrobiosis in the tardigrade Hypsibius dujardini.</title>
        <authorList>
            <person name="Yoshida Y."/>
            <person name="Koutsovoulos G."/>
            <person name="Laetsch D."/>
            <person name="Stevens L."/>
            <person name="Kumar S."/>
            <person name="Horikawa D."/>
            <person name="Ishino K."/>
            <person name="Komine S."/>
            <person name="Tomita M."/>
            <person name="Blaxter M."/>
            <person name="Arakawa K."/>
        </authorList>
    </citation>
    <scope>NUCLEOTIDE SEQUENCE [LARGE SCALE GENOMIC DNA]</scope>
    <source>
        <strain evidence="12">Z151</strain>
    </source>
</reference>
<dbReference type="Pfam" id="PF00406">
    <property type="entry name" value="ADK"/>
    <property type="match status" value="1"/>
</dbReference>
<dbReference type="GO" id="GO:0005737">
    <property type="term" value="C:cytoplasm"/>
    <property type="evidence" value="ECO:0007669"/>
    <property type="project" value="UniProtKB-SubCell"/>
</dbReference>
<dbReference type="PANTHER" id="PTHR23359">
    <property type="entry name" value="NUCLEOTIDE KINASE"/>
    <property type="match status" value="1"/>
</dbReference>
<comment type="subcellular location">
    <subcellularLocation>
        <location evidence="9">Cytoplasm</location>
    </subcellularLocation>
    <subcellularLocation>
        <location evidence="9">Nucleus</location>
    </subcellularLocation>
</comment>
<keyword evidence="1 9" id="KW-0963">Cytoplasm</keyword>
<keyword evidence="5 9" id="KW-0067">ATP-binding</keyword>
<comment type="catalytic activity">
    <reaction evidence="9">
        <text>CMP + ATP = CDP + ADP</text>
        <dbReference type="Rhea" id="RHEA:11600"/>
        <dbReference type="ChEBI" id="CHEBI:30616"/>
        <dbReference type="ChEBI" id="CHEBI:58069"/>
        <dbReference type="ChEBI" id="CHEBI:60377"/>
        <dbReference type="ChEBI" id="CHEBI:456216"/>
        <dbReference type="EC" id="2.7.4.14"/>
    </reaction>
</comment>
<accession>A0A1W0WKK3</accession>
<evidence type="ECO:0000313" key="12">
    <source>
        <dbReference type="Proteomes" id="UP000192578"/>
    </source>
</evidence>
<comment type="function">
    <text evidence="9">Catalyzes the phosphorylation of pyrimidine nucleoside monophosphates at the expense of ATP. Plays an important role in de novo pyrimidine nucleotide biosynthesis. Has preference for UMP and CMP as phosphate acceptors.</text>
</comment>
<dbReference type="AlphaFoldDB" id="A0A1W0WKK3"/>
<keyword evidence="7 9" id="KW-0539">Nucleus</keyword>
<feature type="binding site" evidence="9">
    <location>
        <position position="120"/>
    </location>
    <ligand>
        <name>CMP</name>
        <dbReference type="ChEBI" id="CHEBI:60377"/>
    </ligand>
</feature>
<evidence type="ECO:0000256" key="1">
    <source>
        <dbReference type="ARBA" id="ARBA00022490"/>
    </source>
</evidence>
<dbReference type="NCBIfam" id="TIGR01359">
    <property type="entry name" value="UMP_CMP_kin_fam"/>
    <property type="match status" value="1"/>
</dbReference>
<dbReference type="HAMAP" id="MF_03172">
    <property type="entry name" value="Adenylate_kinase_UMP_CMP_kin"/>
    <property type="match status" value="1"/>
</dbReference>
<keyword evidence="2 9" id="KW-0808">Transferase</keyword>
<keyword evidence="12" id="KW-1185">Reference proteome</keyword>
<dbReference type="PRINTS" id="PR00094">
    <property type="entry name" value="ADENYLTKNASE"/>
</dbReference>
<evidence type="ECO:0000256" key="5">
    <source>
        <dbReference type="ARBA" id="ARBA00022840"/>
    </source>
</evidence>
<feature type="binding site" evidence="9">
    <location>
        <position position="154"/>
    </location>
    <ligand>
        <name>ATP</name>
        <dbReference type="ChEBI" id="CHEBI:30616"/>
    </ligand>
</feature>
<name>A0A1W0WKK3_HYPEX</name>
<dbReference type="InterPro" id="IPR006266">
    <property type="entry name" value="UMP_CMP_kinase"/>
</dbReference>
<dbReference type="EC" id="2.7.4.14" evidence="9"/>
<feature type="binding site" evidence="9">
    <location>
        <begin position="38"/>
        <end position="43"/>
    </location>
    <ligand>
        <name>ATP</name>
        <dbReference type="ChEBI" id="CHEBI:30616"/>
    </ligand>
</feature>
<feature type="binding site" evidence="9">
    <location>
        <position position="64"/>
    </location>
    <ligand>
        <name>a ribonucleoside 5'-phosphate</name>
        <dbReference type="ChEBI" id="CHEBI:58043"/>
    </ligand>
</feature>
<dbReference type="InterPro" id="IPR027417">
    <property type="entry name" value="P-loop_NTPase"/>
</dbReference>
<dbReference type="PROSITE" id="PS00113">
    <property type="entry name" value="ADENYLATE_KINASE"/>
    <property type="match status" value="1"/>
</dbReference>
<comment type="caution">
    <text evidence="11">The sequence shown here is derived from an EMBL/GenBank/DDBJ whole genome shotgun (WGS) entry which is preliminary data.</text>
</comment>
<comment type="caution">
    <text evidence="9">Lacks conserved residue(s) required for the propagation of feature annotation.</text>
</comment>
<keyword evidence="6 9" id="KW-0665">Pyrimidine biosynthesis</keyword>
<feature type="binding site" evidence="9">
    <location>
        <begin position="113"/>
        <end position="116"/>
    </location>
    <ligand>
        <name>a ribonucleoside 5'-phosphate</name>
        <dbReference type="ChEBI" id="CHEBI:58043"/>
    </ligand>
</feature>
<dbReference type="GO" id="GO:0005634">
    <property type="term" value="C:nucleus"/>
    <property type="evidence" value="ECO:0007669"/>
    <property type="project" value="UniProtKB-SubCell"/>
</dbReference>
<keyword evidence="3 9" id="KW-0547">Nucleotide-binding</keyword>
<dbReference type="Gene3D" id="3.40.50.300">
    <property type="entry name" value="P-loop containing nucleotide triphosphate hydrolases"/>
    <property type="match status" value="1"/>
</dbReference>
<feature type="compositionally biased region" description="Basic and acidic residues" evidence="10">
    <location>
        <begin position="1"/>
        <end position="10"/>
    </location>
</feature>
<dbReference type="OrthoDB" id="442176at2759"/>
<dbReference type="InterPro" id="IPR033690">
    <property type="entry name" value="Adenylat_kinase_CS"/>
</dbReference>
<dbReference type="GO" id="GO:0033862">
    <property type="term" value="F:UMP kinase activity"/>
    <property type="evidence" value="ECO:0007669"/>
    <property type="project" value="RHEA"/>
</dbReference>
<dbReference type="HAMAP" id="MF_00235">
    <property type="entry name" value="Adenylate_kinase_Adk"/>
    <property type="match status" value="1"/>
</dbReference>
<evidence type="ECO:0000313" key="11">
    <source>
        <dbReference type="EMBL" id="OQV15740.1"/>
    </source>
</evidence>
<evidence type="ECO:0000256" key="2">
    <source>
        <dbReference type="ARBA" id="ARBA00022679"/>
    </source>
</evidence>
<keyword evidence="4 9" id="KW-0418">Kinase</keyword>
<dbReference type="EMBL" id="MTYJ01000084">
    <property type="protein sequence ID" value="OQV15740.1"/>
    <property type="molecule type" value="Genomic_DNA"/>
</dbReference>
<feature type="binding site" evidence="9">
    <location>
        <begin position="86"/>
        <end position="88"/>
    </location>
    <ligand>
        <name>a ribonucleoside 5'-phosphate</name>
        <dbReference type="ChEBI" id="CHEBI:58043"/>
    </ligand>
</feature>
<dbReference type="GO" id="GO:0006207">
    <property type="term" value="P:'de novo' pyrimidine nucleobase biosynthetic process"/>
    <property type="evidence" value="ECO:0007669"/>
    <property type="project" value="InterPro"/>
</dbReference>
<feature type="region of interest" description="NMPbind" evidence="9">
    <location>
        <begin position="58"/>
        <end position="88"/>
    </location>
</feature>
<dbReference type="SUPFAM" id="SSF52540">
    <property type="entry name" value="P-loop containing nucleoside triphosphate hydrolases"/>
    <property type="match status" value="1"/>
</dbReference>
<evidence type="ECO:0000256" key="6">
    <source>
        <dbReference type="ARBA" id="ARBA00022975"/>
    </source>
</evidence>
<feature type="binding site" evidence="9">
    <location>
        <position position="173"/>
    </location>
    <ligand>
        <name>a ribonucleoside 5'-phosphate</name>
        <dbReference type="ChEBI" id="CHEBI:58043"/>
    </ligand>
</feature>
<dbReference type="CDD" id="cd01428">
    <property type="entry name" value="ADK"/>
    <property type="match status" value="1"/>
</dbReference>
<dbReference type="GO" id="GO:0036430">
    <property type="term" value="F:CMP kinase activity"/>
    <property type="evidence" value="ECO:0007669"/>
    <property type="project" value="RHEA"/>
</dbReference>
<dbReference type="GO" id="GO:0006221">
    <property type="term" value="P:pyrimidine nucleotide biosynthetic process"/>
    <property type="evidence" value="ECO:0007669"/>
    <property type="project" value="UniProtKB-UniRule"/>
</dbReference>
<evidence type="ECO:0000256" key="3">
    <source>
        <dbReference type="ARBA" id="ARBA00022741"/>
    </source>
</evidence>
<proteinExistence type="inferred from homology"/>
<feature type="binding site" evidence="9">
    <location>
        <position position="201"/>
    </location>
    <ligand>
        <name>ATP</name>
        <dbReference type="ChEBI" id="CHEBI:30616"/>
    </ligand>
</feature>
<comment type="subunit">
    <text evidence="9">Monomer.</text>
</comment>
<feature type="binding site" evidence="9">
    <location>
        <position position="162"/>
    </location>
    <ligand>
        <name>a ribonucleoside 5'-phosphate</name>
        <dbReference type="ChEBI" id="CHEBI:58043"/>
    </ligand>
</feature>
<dbReference type="GO" id="GO:0005524">
    <property type="term" value="F:ATP binding"/>
    <property type="evidence" value="ECO:0007669"/>
    <property type="project" value="UniProtKB-KW"/>
</dbReference>
<sequence>MSDSAEKVQHGGDGGAIGDGHHDDGKKPNVIFVLGAPGSGKGTQCEMIRKDLNFVHLSAGDLLRVERETPGSVNGAAILEHMKNGTIVPVEITCTLLENAMLKSGEKNFLVDGFPRNQDNLQGWIKQMGDKTNLLFVLFLEAPEELCTKRILSRAANASVVRPDDNVESMRKRFQTYINDTMPIIEYYHSKGLVRKVDSVRPPDVVHQEIVQLLKKTEGFQVA</sequence>
<comment type="catalytic activity">
    <reaction evidence="9">
        <text>dCMP + ATP = dCDP + ADP</text>
        <dbReference type="Rhea" id="RHEA:25094"/>
        <dbReference type="ChEBI" id="CHEBI:30616"/>
        <dbReference type="ChEBI" id="CHEBI:57566"/>
        <dbReference type="ChEBI" id="CHEBI:58593"/>
        <dbReference type="ChEBI" id="CHEBI:456216"/>
        <dbReference type="EC" id="2.7.4.14"/>
    </reaction>
</comment>
<organism evidence="11 12">
    <name type="scientific">Hypsibius exemplaris</name>
    <name type="common">Freshwater tardigrade</name>
    <dbReference type="NCBI Taxonomy" id="2072580"/>
    <lineage>
        <taxon>Eukaryota</taxon>
        <taxon>Metazoa</taxon>
        <taxon>Ecdysozoa</taxon>
        <taxon>Tardigrada</taxon>
        <taxon>Eutardigrada</taxon>
        <taxon>Parachela</taxon>
        <taxon>Hypsibioidea</taxon>
        <taxon>Hypsibiidae</taxon>
        <taxon>Hypsibius</taxon>
    </lineage>
</organism>